<dbReference type="PANTHER" id="PTHR44758:SF1">
    <property type="entry name" value="NAD(P) TRANSHYDROGENASE SUBUNIT BETA"/>
    <property type="match status" value="1"/>
</dbReference>
<comment type="function">
    <text evidence="1 15">The transhydrogenation between NADH and NADP is coupled to respiration and ATP hydrolysis and functions as a proton pump across the membrane.</text>
</comment>
<keyword evidence="7 15" id="KW-0997">Cell inner membrane</keyword>
<dbReference type="Proteomes" id="UP001596152">
    <property type="component" value="Unassembled WGS sequence"/>
</dbReference>
<evidence type="ECO:0000256" key="16">
    <source>
        <dbReference type="SAM" id="Phobius"/>
    </source>
</evidence>
<evidence type="ECO:0000256" key="8">
    <source>
        <dbReference type="ARBA" id="ARBA00022692"/>
    </source>
</evidence>
<evidence type="ECO:0000256" key="10">
    <source>
        <dbReference type="ARBA" id="ARBA00022967"/>
    </source>
</evidence>
<comment type="similarity">
    <text evidence="3 15">Belongs to the PNT beta subunit family.</text>
</comment>
<evidence type="ECO:0000259" key="17">
    <source>
        <dbReference type="Pfam" id="PF02233"/>
    </source>
</evidence>
<feature type="transmembrane region" description="Helical" evidence="16">
    <location>
        <begin position="197"/>
        <end position="217"/>
    </location>
</feature>
<protein>
    <recommendedName>
        <fullName evidence="5 15">NAD(P) transhydrogenase subunit beta</fullName>
        <ecNumber evidence="4 15">7.1.1.1</ecNumber>
    </recommendedName>
    <alternativeName>
        <fullName evidence="15">Nicotinamide nucleotide transhydrogenase subunit beta</fullName>
    </alternativeName>
</protein>
<keyword evidence="6 15" id="KW-1003">Cell membrane</keyword>
<evidence type="ECO:0000313" key="18">
    <source>
        <dbReference type="EMBL" id="MFC5344326.1"/>
    </source>
</evidence>
<feature type="transmembrane region" description="Helical" evidence="16">
    <location>
        <begin position="224"/>
        <end position="242"/>
    </location>
</feature>
<feature type="transmembrane region" description="Helical" evidence="16">
    <location>
        <begin position="6"/>
        <end position="24"/>
    </location>
</feature>
<dbReference type="PANTHER" id="PTHR44758">
    <property type="entry name" value="NAD(P) TRANSHYDROGENASE SUBUNIT BETA"/>
    <property type="match status" value="1"/>
</dbReference>
<accession>A0ABW0FT02</accession>
<keyword evidence="11 16" id="KW-1133">Transmembrane helix</keyword>
<evidence type="ECO:0000256" key="7">
    <source>
        <dbReference type="ARBA" id="ARBA00022519"/>
    </source>
</evidence>
<dbReference type="InterPro" id="IPR034300">
    <property type="entry name" value="PNTB-like"/>
</dbReference>
<keyword evidence="9 15" id="KW-0521">NADP</keyword>
<keyword evidence="8 16" id="KW-0812">Transmembrane</keyword>
<evidence type="ECO:0000256" key="4">
    <source>
        <dbReference type="ARBA" id="ARBA00012943"/>
    </source>
</evidence>
<feature type="transmembrane region" description="Helical" evidence="16">
    <location>
        <begin position="248"/>
        <end position="268"/>
    </location>
</feature>
<evidence type="ECO:0000313" key="19">
    <source>
        <dbReference type="Proteomes" id="UP001596152"/>
    </source>
</evidence>
<dbReference type="EC" id="7.1.1.1" evidence="4 15"/>
<evidence type="ECO:0000256" key="1">
    <source>
        <dbReference type="ARBA" id="ARBA00003943"/>
    </source>
</evidence>
<gene>
    <name evidence="18" type="ORF">ACFPIE_10395</name>
</gene>
<dbReference type="SUPFAM" id="SSF52467">
    <property type="entry name" value="DHS-like NAD/FAD-binding domain"/>
    <property type="match status" value="1"/>
</dbReference>
<evidence type="ECO:0000256" key="11">
    <source>
        <dbReference type="ARBA" id="ARBA00022989"/>
    </source>
</evidence>
<feature type="transmembrane region" description="Helical" evidence="16">
    <location>
        <begin position="172"/>
        <end position="191"/>
    </location>
</feature>
<keyword evidence="12 15" id="KW-0520">NAD</keyword>
<feature type="transmembrane region" description="Helical" evidence="16">
    <location>
        <begin position="126"/>
        <end position="151"/>
    </location>
</feature>
<evidence type="ECO:0000256" key="5">
    <source>
        <dbReference type="ARBA" id="ARBA00014581"/>
    </source>
</evidence>
<dbReference type="Pfam" id="PF02233">
    <property type="entry name" value="PNTB"/>
    <property type="match status" value="1"/>
</dbReference>
<name>A0ABW0FT02_9CAUL</name>
<comment type="subcellular location">
    <subcellularLocation>
        <location evidence="2">Cell inner membrane</location>
        <topology evidence="2">Multi-pass membrane protein</topology>
    </subcellularLocation>
</comment>
<feature type="transmembrane region" description="Helical" evidence="16">
    <location>
        <begin position="92"/>
        <end position="114"/>
    </location>
</feature>
<evidence type="ECO:0000256" key="9">
    <source>
        <dbReference type="ARBA" id="ARBA00022857"/>
    </source>
</evidence>
<organism evidence="18 19">
    <name type="scientific">Brevundimonas staleyi</name>
    <dbReference type="NCBI Taxonomy" id="74326"/>
    <lineage>
        <taxon>Bacteria</taxon>
        <taxon>Pseudomonadati</taxon>
        <taxon>Pseudomonadota</taxon>
        <taxon>Alphaproteobacteria</taxon>
        <taxon>Caulobacterales</taxon>
        <taxon>Caulobacteraceae</taxon>
        <taxon>Brevundimonas</taxon>
    </lineage>
</organism>
<dbReference type="EMBL" id="JBHSLF010000020">
    <property type="protein sequence ID" value="MFC5344326.1"/>
    <property type="molecule type" value="Genomic_DNA"/>
</dbReference>
<reference evidence="19" key="1">
    <citation type="journal article" date="2019" name="Int. J. Syst. Evol. Microbiol.">
        <title>The Global Catalogue of Microorganisms (GCM) 10K type strain sequencing project: providing services to taxonomists for standard genome sequencing and annotation.</title>
        <authorList>
            <consortium name="The Broad Institute Genomics Platform"/>
            <consortium name="The Broad Institute Genome Sequencing Center for Infectious Disease"/>
            <person name="Wu L."/>
            <person name="Ma J."/>
        </authorList>
    </citation>
    <scope>NUCLEOTIDE SEQUENCE [LARGE SCALE GENOMIC DNA]</scope>
    <source>
        <strain evidence="19">JCM 12125</strain>
    </source>
</reference>
<evidence type="ECO:0000256" key="6">
    <source>
        <dbReference type="ARBA" id="ARBA00022475"/>
    </source>
</evidence>
<evidence type="ECO:0000256" key="14">
    <source>
        <dbReference type="ARBA" id="ARBA00048202"/>
    </source>
</evidence>
<proteinExistence type="inferred from homology"/>
<sequence>MNASIAALAYLVSGVLFILSLRGLSSPETSRQGNTFGMVGMALAVGITLLTLGTTGALDPLTLALLAGGVVVGGGGGALIAKRVAMTDMPQLVAAFHSLVGMAACLVAVGAVYAPEAFGIATPDGGIKLISIIELSLGVAIGAITFTGSVIAFAKLNGNMSGAPIILPARHLINIGLALALVFLIGILIGTGGTAIWAFWGVFAISLVLGATLIIPIGGADMPVVVSMLNSYSGWAAAALGFTLENIALIITGALVGSSGAILSYIMCKGMNRSFISVILGGFGGGDAAAGGGGKVETRPVKQGSADDAAFIMKNASKVIIVPGYGMAVAQAQHALREMADKLKEEGVEVKYAIHPVAGRMPGHMNVLLAEANVPYDEVFELEDINAEFATADVAFVIGANDVTNPAAKTDPQSPIYGMPILDVEKAGTVLFIKRGMAAGYAGVENELFFRDNTMMLFADAKKMVEGIVKGL</sequence>
<evidence type="ECO:0000256" key="12">
    <source>
        <dbReference type="ARBA" id="ARBA00023027"/>
    </source>
</evidence>
<feature type="transmembrane region" description="Helical" evidence="16">
    <location>
        <begin position="36"/>
        <end position="55"/>
    </location>
</feature>
<evidence type="ECO:0000256" key="2">
    <source>
        <dbReference type="ARBA" id="ARBA00004429"/>
    </source>
</evidence>
<dbReference type="PIRSF" id="PIRSF000204">
    <property type="entry name" value="PNTB"/>
    <property type="match status" value="1"/>
</dbReference>
<feature type="domain" description="NADP transhydrogenase beta-like" evidence="17">
    <location>
        <begin position="8"/>
        <end position="470"/>
    </location>
</feature>
<feature type="transmembrane region" description="Helical" evidence="16">
    <location>
        <begin position="61"/>
        <end position="80"/>
    </location>
</feature>
<dbReference type="InterPro" id="IPR012136">
    <property type="entry name" value="NADH_DH_b"/>
</dbReference>
<dbReference type="InterPro" id="IPR029035">
    <property type="entry name" value="DHS-like_NAD/FAD-binding_dom"/>
</dbReference>
<keyword evidence="10 15" id="KW-1278">Translocase</keyword>
<dbReference type="Gene3D" id="3.40.50.1220">
    <property type="entry name" value="TPP-binding domain"/>
    <property type="match status" value="1"/>
</dbReference>
<evidence type="ECO:0000256" key="13">
    <source>
        <dbReference type="ARBA" id="ARBA00023136"/>
    </source>
</evidence>
<evidence type="ECO:0000256" key="15">
    <source>
        <dbReference type="PIRNR" id="PIRNR000204"/>
    </source>
</evidence>
<comment type="catalytic activity">
    <reaction evidence="14 15">
        <text>NAD(+) + NADPH + H(+)(in) = NADH + NADP(+) + H(+)(out)</text>
        <dbReference type="Rhea" id="RHEA:47992"/>
        <dbReference type="ChEBI" id="CHEBI:15378"/>
        <dbReference type="ChEBI" id="CHEBI:57540"/>
        <dbReference type="ChEBI" id="CHEBI:57783"/>
        <dbReference type="ChEBI" id="CHEBI:57945"/>
        <dbReference type="ChEBI" id="CHEBI:58349"/>
        <dbReference type="EC" id="7.1.1.1"/>
    </reaction>
</comment>
<evidence type="ECO:0000256" key="3">
    <source>
        <dbReference type="ARBA" id="ARBA00007919"/>
    </source>
</evidence>
<dbReference type="RefSeq" id="WP_374037110.1">
    <property type="nucleotide sequence ID" value="NZ_CP169082.1"/>
</dbReference>
<keyword evidence="19" id="KW-1185">Reference proteome</keyword>
<comment type="caution">
    <text evidence="18">The sequence shown here is derived from an EMBL/GenBank/DDBJ whole genome shotgun (WGS) entry which is preliminary data.</text>
</comment>
<keyword evidence="13 15" id="KW-0472">Membrane</keyword>